<reference evidence="2" key="1">
    <citation type="submission" date="2012-11" db="EMBL/GenBank/DDBJ databases">
        <authorList>
            <person name="Lucero-Rivera Y.E."/>
            <person name="Tovar-Ramirez D."/>
        </authorList>
    </citation>
    <scope>NUCLEOTIDE SEQUENCE [LARGE SCALE GENOMIC DNA]</scope>
    <source>
        <strain evidence="2">Araruama</strain>
    </source>
</reference>
<sequence>MLAETRAISPIQNRAVQVTPTRARDRFPRFKHKGRYQRIHRQAMTSAFSDINSFDKEEPMYDGQSRTILFNLGHLGSNIDLYV</sequence>
<organism evidence="1 2">
    <name type="scientific">Candidatus Magnetoglobus multicellularis str. Araruama</name>
    <dbReference type="NCBI Taxonomy" id="890399"/>
    <lineage>
        <taxon>Bacteria</taxon>
        <taxon>Pseudomonadati</taxon>
        <taxon>Thermodesulfobacteriota</taxon>
        <taxon>Desulfobacteria</taxon>
        <taxon>Desulfobacterales</taxon>
        <taxon>Desulfobacteraceae</taxon>
        <taxon>Candidatus Magnetoglobus</taxon>
    </lineage>
</organism>
<dbReference type="Proteomes" id="UP000189670">
    <property type="component" value="Unassembled WGS sequence"/>
</dbReference>
<evidence type="ECO:0000313" key="2">
    <source>
        <dbReference type="Proteomes" id="UP000189670"/>
    </source>
</evidence>
<dbReference type="AlphaFoldDB" id="A0A1V1P4I4"/>
<accession>A0A1V1P4I4</accession>
<proteinExistence type="predicted"/>
<name>A0A1V1P4I4_9BACT</name>
<dbReference type="EMBL" id="ATBP01000596">
    <property type="protein sequence ID" value="ETR69635.1"/>
    <property type="molecule type" value="Genomic_DNA"/>
</dbReference>
<comment type="caution">
    <text evidence="1">The sequence shown here is derived from an EMBL/GenBank/DDBJ whole genome shotgun (WGS) entry which is preliminary data.</text>
</comment>
<protein>
    <submittedName>
        <fullName evidence="1">Uncharacterized protein</fullName>
    </submittedName>
</protein>
<evidence type="ECO:0000313" key="1">
    <source>
        <dbReference type="EMBL" id="ETR69635.1"/>
    </source>
</evidence>
<gene>
    <name evidence="1" type="ORF">OMM_09428</name>
</gene>